<evidence type="ECO:0000313" key="1">
    <source>
        <dbReference type="EMBL" id="KAK1412507.1"/>
    </source>
</evidence>
<gene>
    <name evidence="1" type="ORF">QVD17_33815</name>
</gene>
<sequence length="92" mass="10172">MCDGVVEGRYSCGGCDDVECKGGEWIRGSVGGVYWLIPLEKSVSLVNSNSPRNIMNEETYHYENHLTLLGNQLYLSSYVIKSTGLIIIHTST</sequence>
<proteinExistence type="predicted"/>
<accession>A0AAD8JXT2</accession>
<dbReference type="Proteomes" id="UP001229421">
    <property type="component" value="Unassembled WGS sequence"/>
</dbReference>
<dbReference type="EMBL" id="JAUHHV010000009">
    <property type="protein sequence ID" value="KAK1412507.1"/>
    <property type="molecule type" value="Genomic_DNA"/>
</dbReference>
<dbReference type="AlphaFoldDB" id="A0AAD8JXT2"/>
<name>A0AAD8JXT2_TARER</name>
<comment type="caution">
    <text evidence="1">The sequence shown here is derived from an EMBL/GenBank/DDBJ whole genome shotgun (WGS) entry which is preliminary data.</text>
</comment>
<keyword evidence="2" id="KW-1185">Reference proteome</keyword>
<reference evidence="1" key="1">
    <citation type="journal article" date="2023" name="bioRxiv">
        <title>Improved chromosome-level genome assembly for marigold (Tagetes erecta).</title>
        <authorList>
            <person name="Jiang F."/>
            <person name="Yuan L."/>
            <person name="Wang S."/>
            <person name="Wang H."/>
            <person name="Xu D."/>
            <person name="Wang A."/>
            <person name="Fan W."/>
        </authorList>
    </citation>
    <scope>NUCLEOTIDE SEQUENCE</scope>
    <source>
        <strain evidence="1">WSJ</strain>
        <tissue evidence="1">Leaf</tissue>
    </source>
</reference>
<protein>
    <submittedName>
        <fullName evidence="1">Uncharacterized protein</fullName>
    </submittedName>
</protein>
<evidence type="ECO:0000313" key="2">
    <source>
        <dbReference type="Proteomes" id="UP001229421"/>
    </source>
</evidence>
<organism evidence="1 2">
    <name type="scientific">Tagetes erecta</name>
    <name type="common">African marigold</name>
    <dbReference type="NCBI Taxonomy" id="13708"/>
    <lineage>
        <taxon>Eukaryota</taxon>
        <taxon>Viridiplantae</taxon>
        <taxon>Streptophyta</taxon>
        <taxon>Embryophyta</taxon>
        <taxon>Tracheophyta</taxon>
        <taxon>Spermatophyta</taxon>
        <taxon>Magnoliopsida</taxon>
        <taxon>eudicotyledons</taxon>
        <taxon>Gunneridae</taxon>
        <taxon>Pentapetalae</taxon>
        <taxon>asterids</taxon>
        <taxon>campanulids</taxon>
        <taxon>Asterales</taxon>
        <taxon>Asteraceae</taxon>
        <taxon>Asteroideae</taxon>
        <taxon>Heliantheae alliance</taxon>
        <taxon>Tageteae</taxon>
        <taxon>Tagetes</taxon>
    </lineage>
</organism>